<reference evidence="2 3" key="1">
    <citation type="journal article" date="2010" name="J. Bacteriol.">
        <title>Genome sequence of the oligotrophic marine Gammaproteobacterium HTCC2143, isolated from the Oregon Coast.</title>
        <authorList>
            <person name="Oh H.M."/>
            <person name="Kang I."/>
            <person name="Ferriera S."/>
            <person name="Giovannoni S.J."/>
            <person name="Cho J.C."/>
        </authorList>
    </citation>
    <scope>NUCLEOTIDE SEQUENCE [LARGE SCALE GENOMIC DNA]</scope>
    <source>
        <strain evidence="2 3">HTCC2143</strain>
    </source>
</reference>
<comment type="caution">
    <text evidence="2">The sequence shown here is derived from an EMBL/GenBank/DDBJ whole genome shotgun (WGS) entry which is preliminary data.</text>
</comment>
<sequence>MSNFVIVILCYFFFVPVALALELDKCAETNSSDHDCEPSLVVEKATWFDDSRNYVGTSADDLAIWIDTFFSEPRSDIESAKSSLRLTYENQWQEGDGSSENIKLRGKIRLPGINKRLSLVFTDEEDNESGVGSDLNTLSSDSEDTQLSLQYRARKGKRTRVDYGLGMSSSLKGKAKVRYRYQVPWNETTTHRVTETLYFVDGEGFGLRSRYEIDYVADDNRLVRWDNQAKVAEEIEGVEWSTRLSLAERLSKQRAVSVFSWVNGETRPQTLTKSYGVGLLFRRNFYRPWLFLEVEPAYAWRRESVELSRNGAWLFAFRLEMMID</sequence>
<dbReference type="Proteomes" id="UP000004931">
    <property type="component" value="Unassembled WGS sequence"/>
</dbReference>
<dbReference type="EMBL" id="AAVT01000007">
    <property type="protein sequence ID" value="EAW30679.1"/>
    <property type="molecule type" value="Genomic_DNA"/>
</dbReference>
<dbReference type="AlphaFoldDB" id="A0YF84"/>
<proteinExistence type="predicted"/>
<keyword evidence="1" id="KW-0732">Signal</keyword>
<feature type="chain" id="PRO_5002630730" evidence="1">
    <location>
        <begin position="21"/>
        <end position="324"/>
    </location>
</feature>
<name>A0YF84_9GAMM</name>
<organism evidence="2 3">
    <name type="scientific">marine gamma proteobacterium HTCC2143</name>
    <dbReference type="NCBI Taxonomy" id="247633"/>
    <lineage>
        <taxon>Bacteria</taxon>
        <taxon>Pseudomonadati</taxon>
        <taxon>Pseudomonadota</taxon>
        <taxon>Gammaproteobacteria</taxon>
        <taxon>Cellvibrionales</taxon>
        <taxon>Spongiibacteraceae</taxon>
        <taxon>BD1-7 clade</taxon>
    </lineage>
</organism>
<gene>
    <name evidence="2" type="ORF">GP2143_01032</name>
</gene>
<accession>A0YF84</accession>
<dbReference type="OrthoDB" id="5611127at2"/>
<protein>
    <submittedName>
        <fullName evidence="2">Uncharacterized protein</fullName>
    </submittedName>
</protein>
<keyword evidence="3" id="KW-1185">Reference proteome</keyword>
<evidence type="ECO:0000256" key="1">
    <source>
        <dbReference type="SAM" id="SignalP"/>
    </source>
</evidence>
<feature type="signal peptide" evidence="1">
    <location>
        <begin position="1"/>
        <end position="20"/>
    </location>
</feature>
<evidence type="ECO:0000313" key="3">
    <source>
        <dbReference type="Proteomes" id="UP000004931"/>
    </source>
</evidence>
<dbReference type="eggNOG" id="ENOG5032UGD">
    <property type="taxonomic scope" value="Bacteria"/>
</dbReference>
<evidence type="ECO:0000313" key="2">
    <source>
        <dbReference type="EMBL" id="EAW30679.1"/>
    </source>
</evidence>
<dbReference type="STRING" id="247633.GP2143_01032"/>